<gene>
    <name evidence="1" type="ORF">OLEA9_A009438</name>
</gene>
<keyword evidence="2" id="KW-1185">Reference proteome</keyword>
<comment type="caution">
    <text evidence="1">The sequence shown here is derived from an EMBL/GenBank/DDBJ whole genome shotgun (WGS) entry which is preliminary data.</text>
</comment>
<reference evidence="1 2" key="1">
    <citation type="submission" date="2019-12" db="EMBL/GenBank/DDBJ databases">
        <authorList>
            <person name="Alioto T."/>
            <person name="Alioto T."/>
            <person name="Gomez Garrido J."/>
        </authorList>
    </citation>
    <scope>NUCLEOTIDE SEQUENCE [LARGE SCALE GENOMIC DNA]</scope>
</reference>
<name>A0A8S0PNK7_OLEEU</name>
<evidence type="ECO:0000313" key="2">
    <source>
        <dbReference type="Proteomes" id="UP000594638"/>
    </source>
</evidence>
<sequence length="206" mass="22725">MPENQAATLPWPGCIPDMACTLCPRNCLEMLENQVASLPHPGHGLQTVSQKLPTNAWKSGCIPAVAPTHPEHCLDTATSLPRARRGLDTDCIPSPRNYLQMPKNQVASLPQLGRVPDVASIPCSKTSQKCLKIRLRLCHGPDASRSWPVHCIPETTQKYLKINLRPRRVLDMSCIPYPRNCLEMIGNQVASLPRPRRVLGIACTPC</sequence>
<dbReference type="Proteomes" id="UP000594638">
    <property type="component" value="Unassembled WGS sequence"/>
</dbReference>
<dbReference type="AlphaFoldDB" id="A0A8S0PNK7"/>
<evidence type="ECO:0000313" key="1">
    <source>
        <dbReference type="EMBL" id="CAA2955406.1"/>
    </source>
</evidence>
<accession>A0A8S0PNK7</accession>
<protein>
    <submittedName>
        <fullName evidence="1">Uncharacterized protein</fullName>
    </submittedName>
</protein>
<dbReference type="Gramene" id="OE9A009438T1">
    <property type="protein sequence ID" value="OE9A009438C1"/>
    <property type="gene ID" value="OE9A009438"/>
</dbReference>
<proteinExistence type="predicted"/>
<organism evidence="1 2">
    <name type="scientific">Olea europaea subsp. europaea</name>
    <dbReference type="NCBI Taxonomy" id="158383"/>
    <lineage>
        <taxon>Eukaryota</taxon>
        <taxon>Viridiplantae</taxon>
        <taxon>Streptophyta</taxon>
        <taxon>Embryophyta</taxon>
        <taxon>Tracheophyta</taxon>
        <taxon>Spermatophyta</taxon>
        <taxon>Magnoliopsida</taxon>
        <taxon>eudicotyledons</taxon>
        <taxon>Gunneridae</taxon>
        <taxon>Pentapetalae</taxon>
        <taxon>asterids</taxon>
        <taxon>lamiids</taxon>
        <taxon>Lamiales</taxon>
        <taxon>Oleaceae</taxon>
        <taxon>Oleeae</taxon>
        <taxon>Olea</taxon>
    </lineage>
</organism>
<dbReference type="EMBL" id="CACTIH010000149">
    <property type="protein sequence ID" value="CAA2955406.1"/>
    <property type="molecule type" value="Genomic_DNA"/>
</dbReference>